<evidence type="ECO:0000313" key="2">
    <source>
        <dbReference type="EMBL" id="SVC55441.1"/>
    </source>
</evidence>
<gene>
    <name evidence="2" type="ORF">METZ01_LOCUS308295</name>
</gene>
<proteinExistence type="predicted"/>
<dbReference type="EMBL" id="UINC01097598">
    <property type="protein sequence ID" value="SVC55441.1"/>
    <property type="molecule type" value="Genomic_DNA"/>
</dbReference>
<name>A0A382N7E1_9ZZZZ</name>
<sequence>PPCQPLGKGPAVGHRCRSGGPVTHEKQHRQPDRI</sequence>
<dbReference type="AlphaFoldDB" id="A0A382N7E1"/>
<organism evidence="2">
    <name type="scientific">marine metagenome</name>
    <dbReference type="NCBI Taxonomy" id="408172"/>
    <lineage>
        <taxon>unclassified sequences</taxon>
        <taxon>metagenomes</taxon>
        <taxon>ecological metagenomes</taxon>
    </lineage>
</organism>
<evidence type="ECO:0000256" key="1">
    <source>
        <dbReference type="SAM" id="MobiDB-lite"/>
    </source>
</evidence>
<feature type="compositionally biased region" description="Basic and acidic residues" evidence="1">
    <location>
        <begin position="23"/>
        <end position="34"/>
    </location>
</feature>
<accession>A0A382N7E1</accession>
<protein>
    <submittedName>
        <fullName evidence="2">Uncharacterized protein</fullName>
    </submittedName>
</protein>
<feature type="non-terminal residue" evidence="2">
    <location>
        <position position="34"/>
    </location>
</feature>
<feature type="region of interest" description="Disordered" evidence="1">
    <location>
        <begin position="1"/>
        <end position="34"/>
    </location>
</feature>
<feature type="non-terminal residue" evidence="2">
    <location>
        <position position="1"/>
    </location>
</feature>
<reference evidence="2" key="1">
    <citation type="submission" date="2018-05" db="EMBL/GenBank/DDBJ databases">
        <authorList>
            <person name="Lanie J.A."/>
            <person name="Ng W.-L."/>
            <person name="Kazmierczak K.M."/>
            <person name="Andrzejewski T.M."/>
            <person name="Davidsen T.M."/>
            <person name="Wayne K.J."/>
            <person name="Tettelin H."/>
            <person name="Glass J.I."/>
            <person name="Rusch D."/>
            <person name="Podicherti R."/>
            <person name="Tsui H.-C.T."/>
            <person name="Winkler M.E."/>
        </authorList>
    </citation>
    <scope>NUCLEOTIDE SEQUENCE</scope>
</reference>